<dbReference type="PROSITE" id="PS51459">
    <property type="entry name" value="FIDO"/>
    <property type="match status" value="1"/>
</dbReference>
<dbReference type="Proteomes" id="UP000603295">
    <property type="component" value="Unassembled WGS sequence"/>
</dbReference>
<keyword evidence="2" id="KW-0548">Nucleotidyltransferase</keyword>
<evidence type="ECO:0000313" key="10">
    <source>
        <dbReference type="Proteomes" id="UP000603295"/>
    </source>
</evidence>
<dbReference type="RefSeq" id="WP_153710869.1">
    <property type="nucleotide sequence ID" value="NZ_BMDS01000011.1"/>
</dbReference>
<keyword evidence="10" id="KW-1185">Reference proteome</keyword>
<evidence type="ECO:0000256" key="4">
    <source>
        <dbReference type="ARBA" id="ARBA00022840"/>
    </source>
</evidence>
<evidence type="ECO:0000256" key="5">
    <source>
        <dbReference type="ARBA" id="ARBA00034531"/>
    </source>
</evidence>
<comment type="catalytic activity">
    <reaction evidence="7">
        <text>L-tyrosyl-[protein] + ATP = O-(5'-adenylyl)-L-tyrosyl-[protein] + diphosphate</text>
        <dbReference type="Rhea" id="RHEA:54288"/>
        <dbReference type="Rhea" id="RHEA-COMP:10136"/>
        <dbReference type="Rhea" id="RHEA-COMP:13846"/>
        <dbReference type="ChEBI" id="CHEBI:30616"/>
        <dbReference type="ChEBI" id="CHEBI:33019"/>
        <dbReference type="ChEBI" id="CHEBI:46858"/>
        <dbReference type="ChEBI" id="CHEBI:83624"/>
        <dbReference type="EC" id="2.7.7.108"/>
    </reaction>
</comment>
<evidence type="ECO:0000313" key="9">
    <source>
        <dbReference type="EMBL" id="GGI64201.1"/>
    </source>
</evidence>
<sequence>MTDEELRAKFLYTNGTLRNKLAIKNADELSLIEYRGVAERQVALLQQQPKIKSFDDLITINKFLFGWLYEWAGELRNYYLSKAGFDFLEYDRFDNAIKYINSEIIKLNKKKQPTIDDYAALLNDINYVHPFREGNGRSTKLFIQLLALHHGQVIDYPADNTAMIAALDQSDVKAIAATMTLQKSA</sequence>
<dbReference type="Gene3D" id="1.10.3290.10">
    <property type="entry name" value="Fido-like domain"/>
    <property type="match status" value="1"/>
</dbReference>
<proteinExistence type="predicted"/>
<keyword evidence="4" id="KW-0067">ATP-binding</keyword>
<dbReference type="SUPFAM" id="SSF140931">
    <property type="entry name" value="Fic-like"/>
    <property type="match status" value="1"/>
</dbReference>
<comment type="catalytic activity">
    <reaction evidence="6">
        <text>L-threonyl-[protein] + ATP = 3-O-(5'-adenylyl)-L-threonyl-[protein] + diphosphate</text>
        <dbReference type="Rhea" id="RHEA:54292"/>
        <dbReference type="Rhea" id="RHEA-COMP:11060"/>
        <dbReference type="Rhea" id="RHEA-COMP:13847"/>
        <dbReference type="ChEBI" id="CHEBI:30013"/>
        <dbReference type="ChEBI" id="CHEBI:30616"/>
        <dbReference type="ChEBI" id="CHEBI:33019"/>
        <dbReference type="ChEBI" id="CHEBI:138113"/>
        <dbReference type="EC" id="2.7.7.108"/>
    </reaction>
</comment>
<feature type="domain" description="Fido" evidence="8">
    <location>
        <begin position="52"/>
        <end position="185"/>
    </location>
</feature>
<dbReference type="InterPro" id="IPR003812">
    <property type="entry name" value="Fido"/>
</dbReference>
<reference evidence="10" key="1">
    <citation type="journal article" date="2019" name="Int. J. Syst. Evol. Microbiol.">
        <title>The Global Catalogue of Microorganisms (GCM) 10K type strain sequencing project: providing services to taxonomists for standard genome sequencing and annotation.</title>
        <authorList>
            <consortium name="The Broad Institute Genomics Platform"/>
            <consortium name="The Broad Institute Genome Sequencing Center for Infectious Disease"/>
            <person name="Wu L."/>
            <person name="Ma J."/>
        </authorList>
    </citation>
    <scope>NUCLEOTIDE SEQUENCE [LARGE SCALE GENOMIC DNA]</scope>
    <source>
        <strain evidence="10">CCM 8609</strain>
    </source>
</reference>
<keyword evidence="9" id="KW-0131">Cell cycle</keyword>
<dbReference type="PANTHER" id="PTHR39560">
    <property type="entry name" value="PROTEIN ADENYLYLTRANSFERASE FIC-RELATED"/>
    <property type="match status" value="1"/>
</dbReference>
<dbReference type="GO" id="GO:0051301">
    <property type="term" value="P:cell division"/>
    <property type="evidence" value="ECO:0007669"/>
    <property type="project" value="UniProtKB-KW"/>
</dbReference>
<dbReference type="PANTHER" id="PTHR39560:SF1">
    <property type="entry name" value="PROTEIN ADENYLYLTRANSFERASE FIC-RELATED"/>
    <property type="match status" value="1"/>
</dbReference>
<evidence type="ECO:0000256" key="2">
    <source>
        <dbReference type="ARBA" id="ARBA00022695"/>
    </source>
</evidence>
<name>A0ABQ2C769_9LACO</name>
<evidence type="ECO:0000256" key="7">
    <source>
        <dbReference type="ARBA" id="ARBA00048696"/>
    </source>
</evidence>
<gene>
    <name evidence="9" type="primary">fic</name>
    <name evidence="9" type="ORF">GCM10011459_20350</name>
</gene>
<dbReference type="EMBL" id="BMDS01000011">
    <property type="protein sequence ID" value="GGI64201.1"/>
    <property type="molecule type" value="Genomic_DNA"/>
</dbReference>
<protein>
    <recommendedName>
        <fullName evidence="5">protein adenylyltransferase</fullName>
        <ecNumber evidence="5">2.7.7.108</ecNumber>
    </recommendedName>
</protein>
<accession>A0ABQ2C769</accession>
<dbReference type="InterPro" id="IPR036597">
    <property type="entry name" value="Fido-like_dom_sf"/>
</dbReference>
<comment type="caution">
    <text evidence="9">The sequence shown here is derived from an EMBL/GenBank/DDBJ whole genome shotgun (WGS) entry which is preliminary data.</text>
</comment>
<organism evidence="9 10">
    <name type="scientific">Limosilactobacillus caviae</name>
    <dbReference type="NCBI Taxonomy" id="1769424"/>
    <lineage>
        <taxon>Bacteria</taxon>
        <taxon>Bacillati</taxon>
        <taxon>Bacillota</taxon>
        <taxon>Bacilli</taxon>
        <taxon>Lactobacillales</taxon>
        <taxon>Lactobacillaceae</taxon>
        <taxon>Limosilactobacillus</taxon>
    </lineage>
</organism>
<dbReference type="EC" id="2.7.7.108" evidence="5"/>
<evidence type="ECO:0000256" key="6">
    <source>
        <dbReference type="ARBA" id="ARBA00047939"/>
    </source>
</evidence>
<evidence type="ECO:0000256" key="3">
    <source>
        <dbReference type="ARBA" id="ARBA00022741"/>
    </source>
</evidence>
<dbReference type="Pfam" id="PF02661">
    <property type="entry name" value="Fic"/>
    <property type="match status" value="1"/>
</dbReference>
<evidence type="ECO:0000256" key="1">
    <source>
        <dbReference type="ARBA" id="ARBA00022679"/>
    </source>
</evidence>
<keyword evidence="3" id="KW-0547">Nucleotide-binding</keyword>
<keyword evidence="9" id="KW-0132">Cell division</keyword>
<keyword evidence="1" id="KW-0808">Transferase</keyword>
<evidence type="ECO:0000259" key="8">
    <source>
        <dbReference type="PROSITE" id="PS51459"/>
    </source>
</evidence>